<dbReference type="InterPro" id="IPR000845">
    <property type="entry name" value="Nucleoside_phosphorylase_d"/>
</dbReference>
<reference evidence="2" key="2">
    <citation type="submission" date="2020-09" db="EMBL/GenBank/DDBJ databases">
        <authorList>
            <person name="Sun Q."/>
            <person name="Zhou Y."/>
        </authorList>
    </citation>
    <scope>NUCLEOTIDE SEQUENCE</scope>
    <source>
        <strain evidence="2">CGMCC 1.10998</strain>
    </source>
</reference>
<keyword evidence="3" id="KW-1185">Reference proteome</keyword>
<dbReference type="GO" id="GO:0008782">
    <property type="term" value="F:adenosylhomocysteine nucleosidase activity"/>
    <property type="evidence" value="ECO:0007669"/>
    <property type="project" value="TreeGrafter"/>
</dbReference>
<dbReference type="CDD" id="cd17768">
    <property type="entry name" value="adenosylhopane_nucleosidase_HpnG-like"/>
    <property type="match status" value="1"/>
</dbReference>
<evidence type="ECO:0000313" key="3">
    <source>
        <dbReference type="Proteomes" id="UP000637423"/>
    </source>
</evidence>
<dbReference type="GO" id="GO:0009116">
    <property type="term" value="P:nucleoside metabolic process"/>
    <property type="evidence" value="ECO:0007669"/>
    <property type="project" value="InterPro"/>
</dbReference>
<evidence type="ECO:0000259" key="1">
    <source>
        <dbReference type="Pfam" id="PF01048"/>
    </source>
</evidence>
<dbReference type="NCBIfam" id="TIGR03468">
    <property type="entry name" value="HpnG"/>
    <property type="match status" value="1"/>
</dbReference>
<dbReference type="NCBIfam" id="NF005476">
    <property type="entry name" value="PRK07077.1"/>
    <property type="match status" value="1"/>
</dbReference>
<dbReference type="SUPFAM" id="SSF53167">
    <property type="entry name" value="Purine and uridine phosphorylases"/>
    <property type="match status" value="1"/>
</dbReference>
<accession>A0A916V057</accession>
<dbReference type="InterPro" id="IPR035994">
    <property type="entry name" value="Nucleoside_phosphorylase_sf"/>
</dbReference>
<dbReference type="Proteomes" id="UP000637423">
    <property type="component" value="Unassembled WGS sequence"/>
</dbReference>
<dbReference type="PANTHER" id="PTHR46832:SF1">
    <property type="entry name" value="5'-METHYLTHIOADENOSINE_S-ADENOSYLHOMOCYSTEINE NUCLEOSIDASE"/>
    <property type="match status" value="1"/>
</dbReference>
<sequence length="228" mass="23602">MAGIVVVTGMAFEARIAAGTDVEVLYGGHDGKLERELAERLRHPCDGVISFGVAGGLDPLLMPGSIVVPERIASGEQSFDTNSAWSAILRNALPAAVGGILASGDAAVASVADKQALQRASGALAIDMESHLVARLAFAARVPYVACRIILDPAQRALPSAALAAFGRDGHTDMKALLSSLASHPGQLSDLLQLARDAKTAKTALRKARTTLGLRYALPEAPVYLASA</sequence>
<dbReference type="Gene3D" id="3.40.50.1580">
    <property type="entry name" value="Nucleoside phosphorylase domain"/>
    <property type="match status" value="1"/>
</dbReference>
<gene>
    <name evidence="2" type="ORF">GCM10011396_53430</name>
</gene>
<organism evidence="2 3">
    <name type="scientific">Undibacterium terreum</name>
    <dbReference type="NCBI Taxonomy" id="1224302"/>
    <lineage>
        <taxon>Bacteria</taxon>
        <taxon>Pseudomonadati</taxon>
        <taxon>Pseudomonadota</taxon>
        <taxon>Betaproteobacteria</taxon>
        <taxon>Burkholderiales</taxon>
        <taxon>Oxalobacteraceae</taxon>
        <taxon>Undibacterium</taxon>
    </lineage>
</organism>
<dbReference type="GO" id="GO:0019284">
    <property type="term" value="P:L-methionine salvage from S-adenosylmethionine"/>
    <property type="evidence" value="ECO:0007669"/>
    <property type="project" value="TreeGrafter"/>
</dbReference>
<dbReference type="PANTHER" id="PTHR46832">
    <property type="entry name" value="5'-METHYLTHIOADENOSINE/S-ADENOSYLHOMOCYSTEINE NUCLEOSIDASE"/>
    <property type="match status" value="1"/>
</dbReference>
<dbReference type="GO" id="GO:0008930">
    <property type="term" value="F:methylthioadenosine nucleosidase activity"/>
    <property type="evidence" value="ECO:0007669"/>
    <property type="project" value="TreeGrafter"/>
</dbReference>
<proteinExistence type="predicted"/>
<dbReference type="EMBL" id="BMED01000008">
    <property type="protein sequence ID" value="GGC99200.1"/>
    <property type="molecule type" value="Genomic_DNA"/>
</dbReference>
<feature type="domain" description="Nucleoside phosphorylase" evidence="1">
    <location>
        <begin position="43"/>
        <end position="179"/>
    </location>
</feature>
<comment type="caution">
    <text evidence="2">The sequence shown here is derived from an EMBL/GenBank/DDBJ whole genome shotgun (WGS) entry which is preliminary data.</text>
</comment>
<dbReference type="GO" id="GO:0005829">
    <property type="term" value="C:cytosol"/>
    <property type="evidence" value="ECO:0007669"/>
    <property type="project" value="TreeGrafter"/>
</dbReference>
<dbReference type="Pfam" id="PF01048">
    <property type="entry name" value="PNP_UDP_1"/>
    <property type="match status" value="1"/>
</dbReference>
<evidence type="ECO:0000313" key="2">
    <source>
        <dbReference type="EMBL" id="GGC99200.1"/>
    </source>
</evidence>
<dbReference type="AlphaFoldDB" id="A0A916V057"/>
<dbReference type="InterPro" id="IPR017831">
    <property type="entry name" value="Hopanoid-assoc_phosphoryl_HpnG"/>
</dbReference>
<protein>
    <recommendedName>
        <fullName evidence="1">Nucleoside phosphorylase domain-containing protein</fullName>
    </recommendedName>
</protein>
<reference evidence="2" key="1">
    <citation type="journal article" date="2014" name="Int. J. Syst. Evol. Microbiol.">
        <title>Complete genome sequence of Corynebacterium casei LMG S-19264T (=DSM 44701T), isolated from a smear-ripened cheese.</title>
        <authorList>
            <consortium name="US DOE Joint Genome Institute (JGI-PGF)"/>
            <person name="Walter F."/>
            <person name="Albersmeier A."/>
            <person name="Kalinowski J."/>
            <person name="Ruckert C."/>
        </authorList>
    </citation>
    <scope>NUCLEOTIDE SEQUENCE</scope>
    <source>
        <strain evidence="2">CGMCC 1.10998</strain>
    </source>
</reference>
<name>A0A916V057_9BURK</name>